<organism evidence="6 7">
    <name type="scientific">Cellvibrio fibrivorans</name>
    <dbReference type="NCBI Taxonomy" id="126350"/>
    <lineage>
        <taxon>Bacteria</taxon>
        <taxon>Pseudomonadati</taxon>
        <taxon>Pseudomonadota</taxon>
        <taxon>Gammaproteobacteria</taxon>
        <taxon>Cellvibrionales</taxon>
        <taxon>Cellvibrionaceae</taxon>
        <taxon>Cellvibrio</taxon>
    </lineage>
</organism>
<keyword evidence="4" id="KW-0819">tRNA processing</keyword>
<name>A0ABU1UZX8_9GAMM</name>
<gene>
    <name evidence="6" type="ORF">J2X05_002761</name>
</gene>
<dbReference type="InterPro" id="IPR039262">
    <property type="entry name" value="DTWD2/TAPT"/>
</dbReference>
<dbReference type="Proteomes" id="UP001253595">
    <property type="component" value="Unassembled WGS sequence"/>
</dbReference>
<dbReference type="RefSeq" id="WP_310073307.1">
    <property type="nucleotide sequence ID" value="NZ_JAVDVX010000005.1"/>
</dbReference>
<reference evidence="6 7" key="1">
    <citation type="submission" date="2023-07" db="EMBL/GenBank/DDBJ databases">
        <title>Sorghum-associated microbial communities from plants grown in Nebraska, USA.</title>
        <authorList>
            <person name="Schachtman D."/>
        </authorList>
    </citation>
    <scope>NUCLEOTIDE SEQUENCE [LARGE SCALE GENOMIC DNA]</scope>
    <source>
        <strain evidence="6 7">BE190</strain>
    </source>
</reference>
<evidence type="ECO:0000313" key="7">
    <source>
        <dbReference type="Proteomes" id="UP001253595"/>
    </source>
</evidence>
<protein>
    <recommendedName>
        <fullName evidence="1">tRNA-uridine aminocarboxypropyltransferase</fullName>
        <ecNumber evidence="1">2.5.1.25</ecNumber>
    </recommendedName>
</protein>
<evidence type="ECO:0000313" key="6">
    <source>
        <dbReference type="EMBL" id="MDR7090735.1"/>
    </source>
</evidence>
<dbReference type="SMART" id="SM01144">
    <property type="entry name" value="DTW"/>
    <property type="match status" value="1"/>
</dbReference>
<proteinExistence type="predicted"/>
<dbReference type="EC" id="2.5.1.25" evidence="1"/>
<feature type="domain" description="DTW" evidence="5">
    <location>
        <begin position="30"/>
        <end position="226"/>
    </location>
</feature>
<evidence type="ECO:0000256" key="3">
    <source>
        <dbReference type="ARBA" id="ARBA00022691"/>
    </source>
</evidence>
<keyword evidence="7" id="KW-1185">Reference proteome</keyword>
<dbReference type="Pfam" id="PF03942">
    <property type="entry name" value="DTW"/>
    <property type="match status" value="1"/>
</dbReference>
<accession>A0ABU1UZX8</accession>
<keyword evidence="3" id="KW-0949">S-adenosyl-L-methionine</keyword>
<dbReference type="EMBL" id="JAVDVX010000005">
    <property type="protein sequence ID" value="MDR7090735.1"/>
    <property type="molecule type" value="Genomic_DNA"/>
</dbReference>
<dbReference type="InterPro" id="IPR005636">
    <property type="entry name" value="DTW"/>
</dbReference>
<comment type="caution">
    <text evidence="6">The sequence shown here is derived from an EMBL/GenBank/DDBJ whole genome shotgun (WGS) entry which is preliminary data.</text>
</comment>
<keyword evidence="2" id="KW-0808">Transferase</keyword>
<dbReference type="PANTHER" id="PTHR21392:SF1">
    <property type="entry name" value="TRNA-URIDINE AMINOCARBOXYPROPYLTRANSFERASE"/>
    <property type="match status" value="1"/>
</dbReference>
<dbReference type="PANTHER" id="PTHR21392">
    <property type="entry name" value="TRNA-URIDINE AMINOCARBOXYPROPYLTRANSFERASE 2"/>
    <property type="match status" value="1"/>
</dbReference>
<sequence>MTNNFSNQYLQLRAQRLAESTREFLARGKSVVRCEHCQLAAFACICPWRPDLEARCEFVLLMHRNEVFKPTNTGRLIAELLPQQTHVFCWSRTEPAQELLDLLGDSRRRCVIVFPADANETGSKQRGLVTELPDDGKITTFVLLDGTWKQSGRMFHLSRWLEEIPCVVLPEALVRGYAVRKSHQEHYLSTAEAAGLCLEMAGEVRAASALQDYFELFNLHYLATRGAVAPVIGELHERMAAYKKA</sequence>
<evidence type="ECO:0000259" key="5">
    <source>
        <dbReference type="SMART" id="SM01144"/>
    </source>
</evidence>
<evidence type="ECO:0000256" key="1">
    <source>
        <dbReference type="ARBA" id="ARBA00012386"/>
    </source>
</evidence>
<evidence type="ECO:0000256" key="2">
    <source>
        <dbReference type="ARBA" id="ARBA00022679"/>
    </source>
</evidence>
<evidence type="ECO:0000256" key="4">
    <source>
        <dbReference type="ARBA" id="ARBA00022694"/>
    </source>
</evidence>